<accession>A0A1I7WFL8</accession>
<name>A0A1I7WFL8_HETBA</name>
<evidence type="ECO:0000256" key="1">
    <source>
        <dbReference type="SAM" id="MobiDB-lite"/>
    </source>
</evidence>
<sequence>MKKYPLPVTFESATFDFLTSERINKNLTNNQFAVWRVDPPWLPRTKKAQVFLLIFIFMMLLFALFSQYRYIQKFAMHKICFIGFAISATLYMFLSTWLFHFSGRRRATNLGERSYETKWFSSLVMDVAIHLKKIRRHTYQTHIKCITENQKYGSKNYVEKEAKVIVDPKLKDLLERIQGFGNIPRKLNKEKEAKKLESADSKSKNNGEVEKKTETVITEPKKKARDFLHYTTYCYLLIRTF</sequence>
<keyword evidence="4" id="KW-1185">Reference proteome</keyword>
<evidence type="ECO:0000313" key="5">
    <source>
        <dbReference type="WBParaSite" id="Hba_03765"/>
    </source>
</evidence>
<dbReference type="InterPro" id="IPR014898">
    <property type="entry name" value="Znf_C2H2_LYAR"/>
</dbReference>
<dbReference type="Proteomes" id="UP000095283">
    <property type="component" value="Unplaced"/>
</dbReference>
<dbReference type="WBParaSite" id="Hba_03765">
    <property type="protein sequence ID" value="Hba_03765"/>
    <property type="gene ID" value="Hba_03765"/>
</dbReference>
<evidence type="ECO:0000256" key="2">
    <source>
        <dbReference type="SAM" id="Phobius"/>
    </source>
</evidence>
<keyword evidence="2" id="KW-0472">Membrane</keyword>
<evidence type="ECO:0000259" key="3">
    <source>
        <dbReference type="Pfam" id="PF08790"/>
    </source>
</evidence>
<feature type="transmembrane region" description="Helical" evidence="2">
    <location>
        <begin position="79"/>
        <end position="99"/>
    </location>
</feature>
<feature type="transmembrane region" description="Helical" evidence="2">
    <location>
        <begin position="48"/>
        <end position="67"/>
    </location>
</feature>
<reference evidence="5" key="1">
    <citation type="submission" date="2016-11" db="UniProtKB">
        <authorList>
            <consortium name="WormBaseParasite"/>
        </authorList>
    </citation>
    <scope>IDENTIFICATION</scope>
</reference>
<keyword evidence="2" id="KW-1133">Transmembrane helix</keyword>
<protein>
    <submittedName>
        <fullName evidence="5">Zf-LYAR domain-containing protein</fullName>
    </submittedName>
</protein>
<dbReference type="AlphaFoldDB" id="A0A1I7WFL8"/>
<feature type="region of interest" description="Disordered" evidence="1">
    <location>
        <begin position="191"/>
        <end position="214"/>
    </location>
</feature>
<organism evidence="4 5">
    <name type="scientific">Heterorhabditis bacteriophora</name>
    <name type="common">Entomopathogenic nematode worm</name>
    <dbReference type="NCBI Taxonomy" id="37862"/>
    <lineage>
        <taxon>Eukaryota</taxon>
        <taxon>Metazoa</taxon>
        <taxon>Ecdysozoa</taxon>
        <taxon>Nematoda</taxon>
        <taxon>Chromadorea</taxon>
        <taxon>Rhabditida</taxon>
        <taxon>Rhabditina</taxon>
        <taxon>Rhabditomorpha</taxon>
        <taxon>Strongyloidea</taxon>
        <taxon>Heterorhabditidae</taxon>
        <taxon>Heterorhabditis</taxon>
    </lineage>
</organism>
<keyword evidence="2" id="KW-0812">Transmembrane</keyword>
<feature type="domain" description="Zinc finger C2H2 LYAR-type" evidence="3">
    <location>
        <begin position="136"/>
        <end position="152"/>
    </location>
</feature>
<proteinExistence type="predicted"/>
<evidence type="ECO:0000313" key="4">
    <source>
        <dbReference type="Proteomes" id="UP000095283"/>
    </source>
</evidence>
<dbReference type="Pfam" id="PF08790">
    <property type="entry name" value="zf-LYAR"/>
    <property type="match status" value="1"/>
</dbReference>